<reference evidence="2 3" key="1">
    <citation type="submission" date="2020-02" db="EMBL/GenBank/DDBJ databases">
        <authorList>
            <person name="Ferguson B K."/>
        </authorList>
    </citation>
    <scope>NUCLEOTIDE SEQUENCE [LARGE SCALE GENOMIC DNA]</scope>
</reference>
<keyword evidence="3" id="KW-1185">Reference proteome</keyword>
<accession>A0A6H5ICZ2</accession>
<dbReference type="Proteomes" id="UP000479190">
    <property type="component" value="Unassembled WGS sequence"/>
</dbReference>
<proteinExistence type="predicted"/>
<protein>
    <submittedName>
        <fullName evidence="2">Uncharacterized protein</fullName>
    </submittedName>
</protein>
<dbReference type="AlphaFoldDB" id="A0A6H5ICZ2"/>
<sequence length="225" mass="23990">MVRDRVRSRPRKGAVKLQPTASAERAPAAQVCASAPIVQGELPSVLSTSTTEVTPAAVASVSQDKIQQKEIAAVPSTSSADVIIVAVKKAPISNNPCATGPVPLINGKKPNTGISFCEWKLRRISLPRLTKRVPNLAAPGPGVDPRGSPKPSKHRTPEPTMTYIPTPKAELARRRKEAAAHARALLRPAAEPEDIFADGGPISDADYEAWKARPFNVSPLRQVLL</sequence>
<evidence type="ECO:0000313" key="2">
    <source>
        <dbReference type="EMBL" id="CAB0034396.1"/>
    </source>
</evidence>
<gene>
    <name evidence="2" type="ORF">TBRA_LOCUS6294</name>
</gene>
<evidence type="ECO:0000313" key="3">
    <source>
        <dbReference type="Proteomes" id="UP000479190"/>
    </source>
</evidence>
<organism evidence="2 3">
    <name type="scientific">Trichogramma brassicae</name>
    <dbReference type="NCBI Taxonomy" id="86971"/>
    <lineage>
        <taxon>Eukaryota</taxon>
        <taxon>Metazoa</taxon>
        <taxon>Ecdysozoa</taxon>
        <taxon>Arthropoda</taxon>
        <taxon>Hexapoda</taxon>
        <taxon>Insecta</taxon>
        <taxon>Pterygota</taxon>
        <taxon>Neoptera</taxon>
        <taxon>Endopterygota</taxon>
        <taxon>Hymenoptera</taxon>
        <taxon>Apocrita</taxon>
        <taxon>Proctotrupomorpha</taxon>
        <taxon>Chalcidoidea</taxon>
        <taxon>Trichogrammatidae</taxon>
        <taxon>Trichogramma</taxon>
    </lineage>
</organism>
<feature type="region of interest" description="Disordered" evidence="1">
    <location>
        <begin position="1"/>
        <end position="26"/>
    </location>
</feature>
<feature type="region of interest" description="Disordered" evidence="1">
    <location>
        <begin position="133"/>
        <end position="164"/>
    </location>
</feature>
<evidence type="ECO:0000256" key="1">
    <source>
        <dbReference type="SAM" id="MobiDB-lite"/>
    </source>
</evidence>
<dbReference type="EMBL" id="CADCXV010000740">
    <property type="protein sequence ID" value="CAB0034396.1"/>
    <property type="molecule type" value="Genomic_DNA"/>
</dbReference>
<name>A0A6H5ICZ2_9HYME</name>